<name>A0ABU4HK68_9ACTN</name>
<sequence length="1550" mass="163013">MDAPDARRARSGVRARRSLIGVAALVAVAAGPAPSTHAAPAFDVKLVDTPTLDQASFANPPMAVRPKYRWWMPRGATDPAELSAEIRAMKAAGAGGAEISPFAVPGLANTTGQGLQQNGWMSDAWMQRLTQMYETAAEEDFLLDDTMSGLGSDAISVPMPGAINAAANSKRYVTGYTLLTDGASYDGALPTTANVTFSTALCAPAQAGATQILPVITRSLSVGDTITVGTGVDAETARVAQVGDGSWGCGRTFTASAAGDSRIFVSYLAGGGGQDSGGGRFTQFNIGQRVVVGSGVDAETVTVKSIGRAPSAAPTTLAAPVNAGDATARVASASTIAVGRYVLLDGQLLRVKTVGVGGDARTIEFETPIARAAAAGAPVQDLGEGIEVTPLNKPHGASEDVVVDAPQGRGIALEAPLQRAHGLTDPVTSDARKTLVAALAVKCADRCAEAPKLLDPRATIDVTQDAADGTIDDLAWRTPGTWVVYVQQMVNDPAFQKGAFSPLAQDYPVDHLSGRGARALIDYWDANVLTPRIRAAIAKNRGGLQTLFEDSLEMPFTPKWTGDFLQEWEARRGYDLTPLLPALSGTNQQARPSGSAANQFAFQGLDVERVREDYRQTWSDLFIERFVSPIQRWAQKQGLGGRFQLYGSFPIDTSAASSVVSNPEAESLGFGNDPHAYTIVATGAHMSGTDVVSNECCAANGQTYRAQVADKQSPLQQIYQAFAGGVTQQMWHGFDYKTSAIAKWPGYHAWSPEGITSSFSEAFGPRMPVWGSGGIKAVNDNVARLSLVLRQGSPRYDLAVYNQVFGAGTFQGPQAPTIRPNGPLAQSGLSMEFLSPDYLVSDARRIWDGRRLFPDNSSYRALVLNRQETMAPDVARRIVSLVEDGMPLLVIGGLPSRAAGLDPGGVKDRSLARAMGRLGELIAEGRNAGQVADESGAAAALHALGVRPSAEKAQPSTTLTVRRAADGVDYYYLYNNSDAPITDVWTFEGEGRPFRLDAWSGKIVGLGSYEAGPQGVTVPLTIGARDVAVIAVAPEPPGSTSTPKDHVVAADGDAVERDNGTIGVRSTQNGPVSATLASGKVVTGAIEGVPAARVLNRWSLRLESWQPGPDPTSDDYDWMVDKVDRGTFEVAASGEDPLPSWRRLVGDSSLDFVSGIGAYTTTVDLPESAWTGGHGAYLALGETNDSVRLTVNGHDVPVSLQDLSRIDIGPFLRGGANTIEVKVASTLNNVANRTNVQDYGLLGPVRLTPYGETTVVGPVAPTATSAPVVSGTLKVGETLRATDGIWDVTDLSFAHQWLRDGQPIPGATGLAYTLTSADADHRMAVTVTASGPDYQDARSTSEQTALVAPADRQGGGGAPNGPSAPNVTMPPTISGTAMVGRTLSTSNGVWTVEGLTFGYQWKRDGKPIAGATKATYRVAIADAGRTLSVDVTASKAGLISTTVAARPISVRKLAATLSWRLKAARAKVGMRVGAVARVRVSGIARPTGVLRVLDGHKVVTVKTLRPRDRGSLTFRLPKLARGKHKLTLSYGGSPAIRASRSKPISLVVRR</sequence>
<feature type="chain" id="PRO_5047022986" evidence="2">
    <location>
        <begin position="39"/>
        <end position="1550"/>
    </location>
</feature>
<dbReference type="PANTHER" id="PTHR36848">
    <property type="entry name" value="DNA-BINDING PROTEIN (PUTATIVE SECRETED PROTEIN)-RELATED"/>
    <property type="match status" value="1"/>
</dbReference>
<dbReference type="Pfam" id="PF17132">
    <property type="entry name" value="Glyco_hydro_106"/>
    <property type="match status" value="1"/>
</dbReference>
<evidence type="ECO:0000313" key="4">
    <source>
        <dbReference type="Proteomes" id="UP001284601"/>
    </source>
</evidence>
<organism evidence="3 4">
    <name type="scientific">Conexibacter stalactiti</name>
    <dbReference type="NCBI Taxonomy" id="1940611"/>
    <lineage>
        <taxon>Bacteria</taxon>
        <taxon>Bacillati</taxon>
        <taxon>Actinomycetota</taxon>
        <taxon>Thermoleophilia</taxon>
        <taxon>Solirubrobacterales</taxon>
        <taxon>Conexibacteraceae</taxon>
        <taxon>Conexibacter</taxon>
    </lineage>
</organism>
<dbReference type="EMBL" id="JAWSTH010000002">
    <property type="protein sequence ID" value="MDW5593092.1"/>
    <property type="molecule type" value="Genomic_DNA"/>
</dbReference>
<dbReference type="InterPro" id="IPR053161">
    <property type="entry name" value="Ulvan_degrading_GH"/>
</dbReference>
<gene>
    <name evidence="3" type="ORF">R7226_01995</name>
</gene>
<dbReference type="PANTHER" id="PTHR36848:SF2">
    <property type="entry name" value="SECRETED PROTEIN"/>
    <property type="match status" value="1"/>
</dbReference>
<reference evidence="4" key="1">
    <citation type="submission" date="2023-07" db="EMBL/GenBank/DDBJ databases">
        <title>Conexibacter stalactiti sp. nov., isolated from stalactites in a lava cave and emended description of the genus Conexibacter.</title>
        <authorList>
            <person name="Lee S.D."/>
        </authorList>
    </citation>
    <scope>NUCLEOTIDE SEQUENCE [LARGE SCALE GENOMIC DNA]</scope>
    <source>
        <strain evidence="4">KCTC 39840</strain>
    </source>
</reference>
<dbReference type="Proteomes" id="UP001284601">
    <property type="component" value="Unassembled WGS sequence"/>
</dbReference>
<evidence type="ECO:0000256" key="1">
    <source>
        <dbReference type="SAM" id="MobiDB-lite"/>
    </source>
</evidence>
<keyword evidence="3" id="KW-0378">Hydrolase</keyword>
<dbReference type="GO" id="GO:0016787">
    <property type="term" value="F:hydrolase activity"/>
    <property type="evidence" value="ECO:0007669"/>
    <property type="project" value="UniProtKB-KW"/>
</dbReference>
<keyword evidence="2" id="KW-0732">Signal</keyword>
<dbReference type="Gene3D" id="2.60.40.2700">
    <property type="match status" value="2"/>
</dbReference>
<reference evidence="3 4" key="2">
    <citation type="submission" date="2023-10" db="EMBL/GenBank/DDBJ databases">
        <authorList>
            <person name="Han X.F."/>
        </authorList>
    </citation>
    <scope>NUCLEOTIDE SEQUENCE [LARGE SCALE GENOMIC DNA]</scope>
    <source>
        <strain evidence="3 4">KCTC 39840</strain>
    </source>
</reference>
<comment type="caution">
    <text evidence="3">The sequence shown here is derived from an EMBL/GenBank/DDBJ whole genome shotgun (WGS) entry which is preliminary data.</text>
</comment>
<dbReference type="Gene3D" id="2.60.120.260">
    <property type="entry name" value="Galactose-binding domain-like"/>
    <property type="match status" value="1"/>
</dbReference>
<feature type="signal peptide" evidence="2">
    <location>
        <begin position="1"/>
        <end position="38"/>
    </location>
</feature>
<proteinExistence type="predicted"/>
<dbReference type="RefSeq" id="WP_318595355.1">
    <property type="nucleotide sequence ID" value="NZ_JAWSTH010000002.1"/>
</dbReference>
<protein>
    <submittedName>
        <fullName evidence="3">Glycosyl hydrolase</fullName>
    </submittedName>
</protein>
<evidence type="ECO:0000313" key="3">
    <source>
        <dbReference type="EMBL" id="MDW5593092.1"/>
    </source>
</evidence>
<dbReference type="InterPro" id="IPR008979">
    <property type="entry name" value="Galactose-bd-like_sf"/>
</dbReference>
<evidence type="ECO:0000256" key="2">
    <source>
        <dbReference type="SAM" id="SignalP"/>
    </source>
</evidence>
<dbReference type="SUPFAM" id="SSF49785">
    <property type="entry name" value="Galactose-binding domain-like"/>
    <property type="match status" value="1"/>
</dbReference>
<keyword evidence="4" id="KW-1185">Reference proteome</keyword>
<feature type="region of interest" description="Disordered" evidence="1">
    <location>
        <begin position="1332"/>
        <end position="1366"/>
    </location>
</feature>
<accession>A0ABU4HK68</accession>